<comment type="caution">
    <text evidence="14">The sequence shown here is derived from an EMBL/GenBank/DDBJ whole genome shotgun (WGS) entry which is preliminary data.</text>
</comment>
<name>A0A5D8QFN3_9THEO</name>
<keyword evidence="2 12" id="KW-0813">Transport</keyword>
<evidence type="ECO:0000256" key="7">
    <source>
        <dbReference type="ARBA" id="ARBA00023010"/>
    </source>
</evidence>
<evidence type="ECO:0000256" key="4">
    <source>
        <dbReference type="ARBA" id="ARBA00022692"/>
    </source>
</evidence>
<dbReference type="SUPFAM" id="SSF82866">
    <property type="entry name" value="Multidrug efflux transporter AcrB transmembrane domain"/>
    <property type="match status" value="1"/>
</dbReference>
<dbReference type="Pfam" id="PF07549">
    <property type="entry name" value="Sec_GG"/>
    <property type="match status" value="1"/>
</dbReference>
<dbReference type="GO" id="GO:0065002">
    <property type="term" value="P:intracellular protein transmembrane transport"/>
    <property type="evidence" value="ECO:0007669"/>
    <property type="project" value="UniProtKB-UniRule"/>
</dbReference>
<keyword evidence="15" id="KW-1185">Reference proteome</keyword>
<comment type="similarity">
    <text evidence="11">In the N-terminal section; belongs to the SecD/SecF family. SecD subfamily.</text>
</comment>
<evidence type="ECO:0000256" key="2">
    <source>
        <dbReference type="ARBA" id="ARBA00022448"/>
    </source>
</evidence>
<dbReference type="FunFam" id="1.20.1640.10:FF:000024">
    <property type="entry name" value="Multifunctional fusion protein"/>
    <property type="match status" value="1"/>
</dbReference>
<dbReference type="PRINTS" id="PR01755">
    <property type="entry name" value="SECFTRNLCASE"/>
</dbReference>
<dbReference type="InterPro" id="IPR022645">
    <property type="entry name" value="SecD/SecF_bac"/>
</dbReference>
<dbReference type="InterPro" id="IPR022646">
    <property type="entry name" value="SecD/SecF_CS"/>
</dbReference>
<evidence type="ECO:0000256" key="12">
    <source>
        <dbReference type="HAMAP-Rule" id="MF_01464"/>
    </source>
</evidence>
<comment type="similarity">
    <text evidence="10">In the C-terminal section; belongs to the SecD/SecF family. SecF subfamily.</text>
</comment>
<keyword evidence="3 12" id="KW-1003">Cell membrane</keyword>
<feature type="transmembrane region" description="Helical" evidence="12">
    <location>
        <begin position="232"/>
        <end position="249"/>
    </location>
</feature>
<comment type="subcellular location">
    <subcellularLocation>
        <location evidence="1 12">Cell membrane</location>
        <topology evidence="1 12">Multi-pass membrane protein</topology>
    </subcellularLocation>
</comment>
<dbReference type="InterPro" id="IPR005665">
    <property type="entry name" value="SecF_bac"/>
</dbReference>
<dbReference type="InterPro" id="IPR055344">
    <property type="entry name" value="SecD_SecF_C_bact"/>
</dbReference>
<evidence type="ECO:0000256" key="9">
    <source>
        <dbReference type="ARBA" id="ARBA00059018"/>
    </source>
</evidence>
<sequence>MFDFIGKRNIFFVISLVVILAGIVATFVYGVQFGIDFTGGTIIQINIGKEFNNSDIYEILNKYNVGKDSFVQQAGDYRHEVIIKTVDMPDEQRQSIINDILKKYDLKNDAILSINKVGPTIGSELRRNALIAVVVTSVAMLIYIAIRFEYKFGVAAIIALIHDLLVTYAVYALFKIPINSSFVAAMLTILGYSINDTIVIFDRIRENLKNSKSKMTIEELINKSISQTMTRSINTVLTTLFTITILYFIGPSSIKEFALPLIVGIASGAYSSIFIASPIWYLWKRNEKSVKSTAKSGLRTT</sequence>
<evidence type="ECO:0000256" key="11">
    <source>
        <dbReference type="ARBA" id="ARBA00061053"/>
    </source>
</evidence>
<gene>
    <name evidence="12 14" type="primary">secF</name>
    <name evidence="14" type="ORF">FWJ32_01095</name>
</gene>
<dbReference type="GO" id="GO:0015450">
    <property type="term" value="F:protein-transporting ATPase activity"/>
    <property type="evidence" value="ECO:0007669"/>
    <property type="project" value="InterPro"/>
</dbReference>
<reference evidence="14 15" key="1">
    <citation type="submission" date="2019-08" db="EMBL/GenBank/DDBJ databases">
        <title>Calorimonas adulescens gen. nov., sp. nov., an anaerobic thermophilic bacterium from Sakhalin hot spring.</title>
        <authorList>
            <person name="Khomyakova M.A."/>
            <person name="Merkel A.Y."/>
            <person name="Novikov A."/>
            <person name="Bonch-Osmolovskaya E.A."/>
            <person name="Slobodkin A.I."/>
        </authorList>
    </citation>
    <scope>NUCLEOTIDE SEQUENCE [LARGE SCALE GENOMIC DNA]</scope>
    <source>
        <strain evidence="14 15">A05MB</strain>
    </source>
</reference>
<keyword evidence="7 12" id="KW-0811">Translocation</keyword>
<organism evidence="14 15">
    <name type="scientific">Calorimonas adulescens</name>
    <dbReference type="NCBI Taxonomy" id="2606906"/>
    <lineage>
        <taxon>Bacteria</taxon>
        <taxon>Bacillati</taxon>
        <taxon>Bacillota</taxon>
        <taxon>Clostridia</taxon>
        <taxon>Thermoanaerobacterales</taxon>
        <taxon>Thermoanaerobacteraceae</taxon>
        <taxon>Calorimonas</taxon>
    </lineage>
</organism>
<keyword evidence="8 12" id="KW-0472">Membrane</keyword>
<dbReference type="NCBIfam" id="TIGR00916">
    <property type="entry name" value="2A0604s01"/>
    <property type="match status" value="1"/>
</dbReference>
<evidence type="ECO:0000313" key="14">
    <source>
        <dbReference type="EMBL" id="TZE83510.1"/>
    </source>
</evidence>
<dbReference type="Proteomes" id="UP000322976">
    <property type="component" value="Unassembled WGS sequence"/>
</dbReference>
<dbReference type="PANTHER" id="PTHR30081">
    <property type="entry name" value="PROTEIN-EXPORT MEMBRANE PROTEIN SEC"/>
    <property type="match status" value="1"/>
</dbReference>
<feature type="domain" description="Protein export membrane protein SecD/SecF C-terminal" evidence="13">
    <location>
        <begin position="98"/>
        <end position="285"/>
    </location>
</feature>
<keyword evidence="4 12" id="KW-0812">Transmembrane</keyword>
<proteinExistence type="inferred from homology"/>
<keyword evidence="5 12" id="KW-0653">Protein transport</keyword>
<evidence type="ECO:0000256" key="8">
    <source>
        <dbReference type="ARBA" id="ARBA00023136"/>
    </source>
</evidence>
<dbReference type="InterPro" id="IPR022813">
    <property type="entry name" value="SecD/SecF_arch_bac"/>
</dbReference>
<dbReference type="AlphaFoldDB" id="A0A5D8QFN3"/>
<comment type="subunit">
    <text evidence="12">Forms a complex with SecD. Part of the essential Sec protein translocation apparatus which comprises SecA, SecYEG and auxiliary proteins SecDF. Other proteins may also be involved.</text>
</comment>
<evidence type="ECO:0000256" key="6">
    <source>
        <dbReference type="ARBA" id="ARBA00022989"/>
    </source>
</evidence>
<dbReference type="HAMAP" id="MF_01464_B">
    <property type="entry name" value="SecF_B"/>
    <property type="match status" value="1"/>
</dbReference>
<dbReference type="EMBL" id="VTPS01000001">
    <property type="protein sequence ID" value="TZE83510.1"/>
    <property type="molecule type" value="Genomic_DNA"/>
</dbReference>
<dbReference type="GO" id="GO:0006605">
    <property type="term" value="P:protein targeting"/>
    <property type="evidence" value="ECO:0007669"/>
    <property type="project" value="UniProtKB-UniRule"/>
</dbReference>
<feature type="transmembrane region" description="Helical" evidence="12">
    <location>
        <begin position="153"/>
        <end position="174"/>
    </location>
</feature>
<feature type="transmembrane region" description="Helical" evidence="12">
    <location>
        <begin position="129"/>
        <end position="146"/>
    </location>
</feature>
<dbReference type="GO" id="GO:0043952">
    <property type="term" value="P:protein transport by the Sec complex"/>
    <property type="evidence" value="ECO:0007669"/>
    <property type="project" value="UniProtKB-UniRule"/>
</dbReference>
<dbReference type="InterPro" id="IPR048634">
    <property type="entry name" value="SecD_SecF_C"/>
</dbReference>
<protein>
    <recommendedName>
        <fullName evidence="12">Protein-export membrane protein SecF</fullName>
    </recommendedName>
</protein>
<evidence type="ECO:0000256" key="10">
    <source>
        <dbReference type="ARBA" id="ARBA00060856"/>
    </source>
</evidence>
<dbReference type="GO" id="GO:0005886">
    <property type="term" value="C:plasma membrane"/>
    <property type="evidence" value="ECO:0007669"/>
    <property type="project" value="UniProtKB-SubCell"/>
</dbReference>
<evidence type="ECO:0000313" key="15">
    <source>
        <dbReference type="Proteomes" id="UP000322976"/>
    </source>
</evidence>
<dbReference type="PANTHER" id="PTHR30081:SF8">
    <property type="entry name" value="PROTEIN TRANSLOCASE SUBUNIT SECF"/>
    <property type="match status" value="1"/>
</dbReference>
<evidence type="ECO:0000256" key="1">
    <source>
        <dbReference type="ARBA" id="ARBA00004651"/>
    </source>
</evidence>
<feature type="transmembrane region" description="Helical" evidence="12">
    <location>
        <begin position="261"/>
        <end position="283"/>
    </location>
</feature>
<evidence type="ECO:0000259" key="13">
    <source>
        <dbReference type="Pfam" id="PF02355"/>
    </source>
</evidence>
<comment type="function">
    <text evidence="9 12">Part of the Sec protein translocase complex. Interacts with the SecYEG preprotein conducting channel. SecDF uses the proton motive force (PMF) to complete protein translocation after the ATP-dependent function of SecA.</text>
</comment>
<feature type="transmembrane region" description="Helical" evidence="12">
    <location>
        <begin position="12"/>
        <end position="31"/>
    </location>
</feature>
<dbReference type="NCBIfam" id="TIGR00966">
    <property type="entry name" value="transloc_SecF"/>
    <property type="match status" value="1"/>
</dbReference>
<evidence type="ECO:0000256" key="3">
    <source>
        <dbReference type="ARBA" id="ARBA00022475"/>
    </source>
</evidence>
<accession>A0A5D8QFN3</accession>
<dbReference type="Pfam" id="PF02355">
    <property type="entry name" value="SecD_SecF_C"/>
    <property type="match status" value="1"/>
</dbReference>
<dbReference type="RefSeq" id="WP_149544128.1">
    <property type="nucleotide sequence ID" value="NZ_VTPS01000001.1"/>
</dbReference>
<feature type="transmembrane region" description="Helical" evidence="12">
    <location>
        <begin position="180"/>
        <end position="201"/>
    </location>
</feature>
<evidence type="ECO:0000256" key="5">
    <source>
        <dbReference type="ARBA" id="ARBA00022927"/>
    </source>
</evidence>
<dbReference type="Gene3D" id="1.20.1640.10">
    <property type="entry name" value="Multidrug efflux transporter AcrB transmembrane domain"/>
    <property type="match status" value="1"/>
</dbReference>
<keyword evidence="6 12" id="KW-1133">Transmembrane helix</keyword>
<comment type="similarity">
    <text evidence="12">Belongs to the SecD/SecF family. SecF subfamily.</text>
</comment>